<sequence>MKIKKTILYTFLATAITGTSLTSCEDMFGGFLDKQPSNELSEDEVFSSWTNTEQFHFDTYNFLRHGACRINSSWMDAATDLAHTSYSYGGTRVSFNIGNYYTSGASNELTDTWETYYRGIRKCNMLLARIDQVPKSSDDTQENYERDLRVYKAEARFFRAYFHWELFLRYGAIPVITEVLDPDGDLITDYKERPTVKEFVQDFILKELIGGVEVTNGTPGGCMPDLLSLDEVRKDLANLGGRITQPAALALASRIELYMASKRFAGQTDVTWQNAADLAKLFIDKFGSDGQKDNKYSLYRGTGDADIPKLNYQNAILTTATDQGKNPEIIFWRNDAVAGWAAIANDTPVGEGGNGGLCPSQNLIDMYDMLDGSSPFTEYDETGAPVYDKATLKPSGIAAGSRYNDNNPCSSRDPRLNASILYHGCTWGSGIIDVIKGHRDNPTGNANATPTGYYVRKYMPENILTNNHAGVEYRNWIIFRYAEILLNYAEALCESGKVPEALQAIQPLRDRVGLSLKLTERADLKEQEAALHFIRKERTVELAFEDHRAWDLRRWNVAEKALARDIYGVEVTQERGQLKYTRKVVGNRVFEEKMYLYPIPEAEVWKTGIENNPGW</sequence>
<dbReference type="Pfam" id="PF14322">
    <property type="entry name" value="SusD-like_3"/>
    <property type="match status" value="1"/>
</dbReference>
<feature type="domain" description="SusD-like N-terminal" evidence="7">
    <location>
        <begin position="31"/>
        <end position="208"/>
    </location>
</feature>
<dbReference type="PROSITE" id="PS51257">
    <property type="entry name" value="PROKAR_LIPOPROTEIN"/>
    <property type="match status" value="1"/>
</dbReference>
<dbReference type="EMBL" id="JAQPYS010000033">
    <property type="protein sequence ID" value="MDC7135694.1"/>
    <property type="molecule type" value="Genomic_DNA"/>
</dbReference>
<evidence type="ECO:0000313" key="9">
    <source>
        <dbReference type="Proteomes" id="UP001215398"/>
    </source>
</evidence>
<accession>A0ABT5H541</accession>
<dbReference type="Proteomes" id="UP001215398">
    <property type="component" value="Unassembled WGS sequence"/>
</dbReference>
<evidence type="ECO:0000256" key="2">
    <source>
        <dbReference type="ARBA" id="ARBA00006275"/>
    </source>
</evidence>
<keyword evidence="3" id="KW-0732">Signal</keyword>
<evidence type="ECO:0000256" key="4">
    <source>
        <dbReference type="ARBA" id="ARBA00023136"/>
    </source>
</evidence>
<keyword evidence="4" id="KW-0472">Membrane</keyword>
<keyword evidence="5" id="KW-0998">Cell outer membrane</keyword>
<proteinExistence type="inferred from homology"/>
<comment type="similarity">
    <text evidence="2">Belongs to the SusD family.</text>
</comment>
<gene>
    <name evidence="8" type="ORF">PQG98_04950</name>
</gene>
<dbReference type="Pfam" id="PF07980">
    <property type="entry name" value="SusD_RagB"/>
    <property type="match status" value="1"/>
</dbReference>
<evidence type="ECO:0000313" key="8">
    <source>
        <dbReference type="EMBL" id="MDC7135694.1"/>
    </source>
</evidence>
<dbReference type="SUPFAM" id="SSF48452">
    <property type="entry name" value="TPR-like"/>
    <property type="match status" value="1"/>
</dbReference>
<evidence type="ECO:0000256" key="3">
    <source>
        <dbReference type="ARBA" id="ARBA00022729"/>
    </source>
</evidence>
<comment type="subcellular location">
    <subcellularLocation>
        <location evidence="1">Cell outer membrane</location>
    </subcellularLocation>
</comment>
<dbReference type="Gene3D" id="1.25.40.390">
    <property type="match status" value="1"/>
</dbReference>
<dbReference type="InterPro" id="IPR012944">
    <property type="entry name" value="SusD_RagB_dom"/>
</dbReference>
<comment type="caution">
    <text evidence="8">The sequence shown here is derived from an EMBL/GenBank/DDBJ whole genome shotgun (WGS) entry which is preliminary data.</text>
</comment>
<dbReference type="InterPro" id="IPR033985">
    <property type="entry name" value="SusD-like_N"/>
</dbReference>
<evidence type="ECO:0000256" key="1">
    <source>
        <dbReference type="ARBA" id="ARBA00004442"/>
    </source>
</evidence>
<keyword evidence="9" id="KW-1185">Reference proteome</keyword>
<protein>
    <submittedName>
        <fullName evidence="8">RagB/SusD family nutrient uptake outer membrane protein</fullName>
    </submittedName>
</protein>
<organism evidence="8 9">
    <name type="scientific">Bacteroides zhangwenhongii</name>
    <dbReference type="NCBI Taxonomy" id="2650157"/>
    <lineage>
        <taxon>Bacteria</taxon>
        <taxon>Pseudomonadati</taxon>
        <taxon>Bacteroidota</taxon>
        <taxon>Bacteroidia</taxon>
        <taxon>Bacteroidales</taxon>
        <taxon>Bacteroidaceae</taxon>
        <taxon>Bacteroides</taxon>
    </lineage>
</organism>
<feature type="domain" description="RagB/SusD" evidence="6">
    <location>
        <begin position="347"/>
        <end position="615"/>
    </location>
</feature>
<reference evidence="8 9" key="1">
    <citation type="submission" date="2023-01" db="EMBL/GenBank/DDBJ databases">
        <title>Exploring GABA producing Bacteroides strains toward improving mental health.</title>
        <authorList>
            <person name="Yousuf B."/>
            <person name="Bouhlel N.E."/>
            <person name="Mottawea W."/>
            <person name="Hammami R."/>
        </authorList>
    </citation>
    <scope>NUCLEOTIDE SEQUENCE [LARGE SCALE GENOMIC DNA]</scope>
    <source>
        <strain evidence="8 9">UO.H1054</strain>
    </source>
</reference>
<name>A0ABT5H541_9BACE</name>
<dbReference type="InterPro" id="IPR011990">
    <property type="entry name" value="TPR-like_helical_dom_sf"/>
</dbReference>
<evidence type="ECO:0000259" key="7">
    <source>
        <dbReference type="Pfam" id="PF14322"/>
    </source>
</evidence>
<evidence type="ECO:0000256" key="5">
    <source>
        <dbReference type="ARBA" id="ARBA00023237"/>
    </source>
</evidence>
<evidence type="ECO:0000259" key="6">
    <source>
        <dbReference type="Pfam" id="PF07980"/>
    </source>
</evidence>